<accession>A0A4P8XII8</accession>
<gene>
    <name evidence="2" type="ORF">E6C60_1691</name>
</gene>
<dbReference type="AlphaFoldDB" id="A0A4P8XII8"/>
<evidence type="ECO:0000313" key="2">
    <source>
        <dbReference type="EMBL" id="QCT02406.1"/>
    </source>
</evidence>
<dbReference type="InterPro" id="IPR012337">
    <property type="entry name" value="RNaseH-like_sf"/>
</dbReference>
<feature type="domain" description="Transposase IS701-like DDE" evidence="1">
    <location>
        <begin position="30"/>
        <end position="227"/>
    </location>
</feature>
<dbReference type="EMBL" id="CP040396">
    <property type="protein sequence ID" value="QCT02406.1"/>
    <property type="molecule type" value="Genomic_DNA"/>
</dbReference>
<keyword evidence="3" id="KW-1185">Reference proteome</keyword>
<dbReference type="OrthoDB" id="2519014at2"/>
<dbReference type="RefSeq" id="WP_138225438.1">
    <property type="nucleotide sequence ID" value="NZ_CP040396.1"/>
</dbReference>
<reference evidence="2 3" key="1">
    <citation type="submission" date="2019-05" db="EMBL/GenBank/DDBJ databases">
        <authorList>
            <person name="Chen C."/>
        </authorList>
    </citation>
    <scope>NUCLEOTIDE SEQUENCE [LARGE SCALE GENOMIC DNA]</scope>
    <source>
        <strain evidence="2 3">HB172198</strain>
    </source>
</reference>
<dbReference type="Pfam" id="PF13546">
    <property type="entry name" value="DDE_5"/>
    <property type="match status" value="1"/>
</dbReference>
<name>A0A4P8XII8_9BACL</name>
<dbReference type="Proteomes" id="UP000300879">
    <property type="component" value="Chromosome"/>
</dbReference>
<dbReference type="InterPro" id="IPR038721">
    <property type="entry name" value="IS701-like_DDE_dom"/>
</dbReference>
<sequence length="289" mass="33052">MSHTNTLSQHGHWNNYFKQWKLPLYFTKPALRHIHHFVDGMLSAGFTGTLTDIHRESLHERDRRTLSHFLSHGKGNRSFLQRITQRVAFQEINKTARQDQSPIFVILDDTLCEKTKPSSQAVDTIQGASFQYSHLKGGNVYGHTVVQALLRTGDKVYPFALERYDPEGKSKIDLACDIIQSVPTSNQPTYVLMDSWYPSSSVLQCSVKQGFHVISGLKTNRIFYPQGIRQSLKNFASYISKSDTDLVTIGSSAYRVYRYEGKLNLIENAVLLLCWEESDELDPKRMKAF</sequence>
<organism evidence="2 3">
    <name type="scientific">Paenibacillus algicola</name>
    <dbReference type="NCBI Taxonomy" id="2565926"/>
    <lineage>
        <taxon>Bacteria</taxon>
        <taxon>Bacillati</taxon>
        <taxon>Bacillota</taxon>
        <taxon>Bacilli</taxon>
        <taxon>Bacillales</taxon>
        <taxon>Paenibacillaceae</taxon>
        <taxon>Paenibacillus</taxon>
    </lineage>
</organism>
<dbReference type="SUPFAM" id="SSF53098">
    <property type="entry name" value="Ribonuclease H-like"/>
    <property type="match status" value="1"/>
</dbReference>
<evidence type="ECO:0000313" key="3">
    <source>
        <dbReference type="Proteomes" id="UP000300879"/>
    </source>
</evidence>
<proteinExistence type="predicted"/>
<evidence type="ECO:0000259" key="1">
    <source>
        <dbReference type="Pfam" id="PF13546"/>
    </source>
</evidence>
<dbReference type="KEGG" id="palo:E6C60_1691"/>
<protein>
    <submittedName>
        <fullName evidence="2">Transposase is4 family protein</fullName>
    </submittedName>
</protein>